<name>A0ABN6G8T7_9GAMM</name>
<dbReference type="Proteomes" id="UP000680679">
    <property type="component" value="Chromosome"/>
</dbReference>
<evidence type="ECO:0000313" key="2">
    <source>
        <dbReference type="Proteomes" id="UP000680679"/>
    </source>
</evidence>
<evidence type="ECO:0000313" key="1">
    <source>
        <dbReference type="EMBL" id="BCU06297.1"/>
    </source>
</evidence>
<proteinExistence type="predicted"/>
<accession>A0ABN6G8T7</accession>
<keyword evidence="2" id="KW-1185">Reference proteome</keyword>
<organism evidence="1 2">
    <name type="scientific">Allochromatium tepidum</name>
    <dbReference type="NCBI Taxonomy" id="553982"/>
    <lineage>
        <taxon>Bacteria</taxon>
        <taxon>Pseudomonadati</taxon>
        <taxon>Pseudomonadota</taxon>
        <taxon>Gammaproteobacteria</taxon>
        <taxon>Chromatiales</taxon>
        <taxon>Chromatiaceae</taxon>
        <taxon>Allochromatium</taxon>
    </lineage>
</organism>
<dbReference type="EMBL" id="AP024563">
    <property type="protein sequence ID" value="BCU06297.1"/>
    <property type="molecule type" value="Genomic_DNA"/>
</dbReference>
<protein>
    <recommendedName>
        <fullName evidence="3">Restriction endonuclease</fullName>
    </recommendedName>
</protein>
<reference evidence="1 2" key="1">
    <citation type="submission" date="2021-04" db="EMBL/GenBank/DDBJ databases">
        <title>Complete genome sequencing of Allochromatium tepidum strain NZ.</title>
        <authorList>
            <person name="Tsukatani Y."/>
            <person name="Mori H."/>
        </authorList>
    </citation>
    <scope>NUCLEOTIDE SEQUENCE [LARGE SCALE GENOMIC DNA]</scope>
    <source>
        <strain evidence="1 2">NZ</strain>
    </source>
</reference>
<evidence type="ECO:0008006" key="3">
    <source>
        <dbReference type="Google" id="ProtNLM"/>
    </source>
</evidence>
<dbReference type="RefSeq" id="WP_213380534.1">
    <property type="nucleotide sequence ID" value="NZ_AP024563.1"/>
</dbReference>
<gene>
    <name evidence="1" type="ORF">Atep_09740</name>
</gene>
<sequence>MKKLTIPHLCAEASKFSKDESGHSEPSLFGVTDGKAVGTYLEHKFRAYLKNKAYTFEAGNSANGIDFPDLNVDMKVTSIRQPQSSCPFKSARQKIYGLGYSLIIFVYDKKDDEALRTATLNIIHTIFIEAGQTADFQLTKGLRNILDNEGNTEDLIAYLFEKNLPIDEIELHKLATEIKNTPPKQGYLTISNALQWRLQYSRAIDQAGTVNGVIAIYTGNQP</sequence>